<sequence length="101" mass="11006">MRFSLLAIAAAVCVSSTAAEVFLKIGQACASIGDPSVLGVQLQCCRLEQLRKLVRRQGEYSTTCSWIKALSSFAYQILQCQSGDNGRWMATPKGDCDCYCN</sequence>
<protein>
    <submittedName>
        <fullName evidence="2">Uncharacterized protein</fullName>
    </submittedName>
</protein>
<name>A0A8H3VY72_9PEZI</name>
<dbReference type="AlphaFoldDB" id="A0A8H3VY72"/>
<reference evidence="2 3" key="1">
    <citation type="submission" date="2019-12" db="EMBL/GenBank/DDBJ databases">
        <title>A genome sequence resource for the geographically widespread anthracnose pathogen Colletotrichum asianum.</title>
        <authorList>
            <person name="Meng Y."/>
        </authorList>
    </citation>
    <scope>NUCLEOTIDE SEQUENCE [LARGE SCALE GENOMIC DNA]</scope>
    <source>
        <strain evidence="2 3">ICMP 18580</strain>
    </source>
</reference>
<feature type="signal peptide" evidence="1">
    <location>
        <begin position="1"/>
        <end position="19"/>
    </location>
</feature>
<comment type="caution">
    <text evidence="2">The sequence shown here is derived from an EMBL/GenBank/DDBJ whole genome shotgun (WGS) entry which is preliminary data.</text>
</comment>
<dbReference type="OrthoDB" id="4810634at2759"/>
<feature type="chain" id="PRO_5034048613" evidence="1">
    <location>
        <begin position="20"/>
        <end position="101"/>
    </location>
</feature>
<keyword evidence="3" id="KW-1185">Reference proteome</keyword>
<evidence type="ECO:0000256" key="1">
    <source>
        <dbReference type="SAM" id="SignalP"/>
    </source>
</evidence>
<dbReference type="Proteomes" id="UP000434172">
    <property type="component" value="Unassembled WGS sequence"/>
</dbReference>
<accession>A0A8H3VY72</accession>
<dbReference type="EMBL" id="WOWK01000127">
    <property type="protein sequence ID" value="KAF0317593.1"/>
    <property type="molecule type" value="Genomic_DNA"/>
</dbReference>
<evidence type="ECO:0000313" key="2">
    <source>
        <dbReference type="EMBL" id="KAF0317593.1"/>
    </source>
</evidence>
<organism evidence="2 3">
    <name type="scientific">Colletotrichum asianum</name>
    <dbReference type="NCBI Taxonomy" id="702518"/>
    <lineage>
        <taxon>Eukaryota</taxon>
        <taxon>Fungi</taxon>
        <taxon>Dikarya</taxon>
        <taxon>Ascomycota</taxon>
        <taxon>Pezizomycotina</taxon>
        <taxon>Sordariomycetes</taxon>
        <taxon>Hypocreomycetidae</taxon>
        <taxon>Glomerellales</taxon>
        <taxon>Glomerellaceae</taxon>
        <taxon>Colletotrichum</taxon>
        <taxon>Colletotrichum gloeosporioides species complex</taxon>
    </lineage>
</organism>
<keyword evidence="1" id="KW-0732">Signal</keyword>
<evidence type="ECO:0000313" key="3">
    <source>
        <dbReference type="Proteomes" id="UP000434172"/>
    </source>
</evidence>
<gene>
    <name evidence="2" type="ORF">GQ607_015199</name>
</gene>
<proteinExistence type="predicted"/>